<gene>
    <name evidence="1" type="ORF">SAMN04488034_10433</name>
</gene>
<sequence>MELKDSIIIHGPGKSGTTLLNDILALHPDLYWISTYLNRYPDLPILSVLNNLQATRIVEKYSRDKKKFPRPAEAFNFYSHYIPDFRLNKSSFDPKEIKSLQQALHRIGNFQKGGRLITKITGPSRADFLEQVFENPYVIWIDREPKSIITSYFKYKWRYKDREEQFAAKPKKELIKEYTEYYNWINKEKERLRHFRFKKVSYEAFVEDPTGFFEDLCLFLDLDYSPSFQKTVLSWNIRKNTNEQYKKFFNEEELEYLNDLLTL</sequence>
<dbReference type="SUPFAM" id="SSF52540">
    <property type="entry name" value="P-loop containing nucleoside triphosphate hydrolases"/>
    <property type="match status" value="1"/>
</dbReference>
<dbReference type="GO" id="GO:0016740">
    <property type="term" value="F:transferase activity"/>
    <property type="evidence" value="ECO:0007669"/>
    <property type="project" value="UniProtKB-KW"/>
</dbReference>
<dbReference type="InterPro" id="IPR027417">
    <property type="entry name" value="P-loop_NTPase"/>
</dbReference>
<dbReference type="Proteomes" id="UP000199448">
    <property type="component" value="Unassembled WGS sequence"/>
</dbReference>
<keyword evidence="1" id="KW-0808">Transferase</keyword>
<dbReference type="Gene3D" id="3.40.50.300">
    <property type="entry name" value="P-loop containing nucleotide triphosphate hydrolases"/>
    <property type="match status" value="1"/>
</dbReference>
<accession>A0A1H5NB56</accession>
<proteinExistence type="predicted"/>
<dbReference type="RefSeq" id="WP_093113326.1">
    <property type="nucleotide sequence ID" value="NZ_FNGG01000004.1"/>
</dbReference>
<protein>
    <submittedName>
        <fullName evidence="1">Sulfotransferase family protein</fullName>
    </submittedName>
</protein>
<dbReference type="OrthoDB" id="5432096at2"/>
<evidence type="ECO:0000313" key="2">
    <source>
        <dbReference type="Proteomes" id="UP000199448"/>
    </source>
</evidence>
<dbReference type="Pfam" id="PF13469">
    <property type="entry name" value="Sulfotransfer_3"/>
    <property type="match status" value="1"/>
</dbReference>
<name>A0A1H5NB56_9FLAO</name>
<dbReference type="STRING" id="390640.SAMN04488034_10433"/>
<reference evidence="1 2" key="1">
    <citation type="submission" date="2016-10" db="EMBL/GenBank/DDBJ databases">
        <authorList>
            <person name="de Groot N.N."/>
        </authorList>
    </citation>
    <scope>NUCLEOTIDE SEQUENCE [LARGE SCALE GENOMIC DNA]</scope>
    <source>
        <strain evidence="1 2">DSM 23553</strain>
    </source>
</reference>
<evidence type="ECO:0000313" key="1">
    <source>
        <dbReference type="EMBL" id="SEE98796.1"/>
    </source>
</evidence>
<organism evidence="1 2">
    <name type="scientific">Salinimicrobium catena</name>
    <dbReference type="NCBI Taxonomy" id="390640"/>
    <lineage>
        <taxon>Bacteria</taxon>
        <taxon>Pseudomonadati</taxon>
        <taxon>Bacteroidota</taxon>
        <taxon>Flavobacteriia</taxon>
        <taxon>Flavobacteriales</taxon>
        <taxon>Flavobacteriaceae</taxon>
        <taxon>Salinimicrobium</taxon>
    </lineage>
</organism>
<dbReference type="EMBL" id="FNUG01000004">
    <property type="protein sequence ID" value="SEE98796.1"/>
    <property type="molecule type" value="Genomic_DNA"/>
</dbReference>
<dbReference type="AlphaFoldDB" id="A0A1H5NB56"/>
<keyword evidence="2" id="KW-1185">Reference proteome</keyword>